<name>A0AAD5IYX8_ACENE</name>
<dbReference type="GO" id="GO:0046872">
    <property type="term" value="F:metal ion binding"/>
    <property type="evidence" value="ECO:0007669"/>
    <property type="project" value="UniProtKB-KW"/>
</dbReference>
<dbReference type="Pfam" id="PF13359">
    <property type="entry name" value="DDE_Tnp_4"/>
    <property type="match status" value="1"/>
</dbReference>
<feature type="domain" description="DDE Tnp4" evidence="8">
    <location>
        <begin position="8"/>
        <end position="82"/>
    </location>
</feature>
<dbReference type="Proteomes" id="UP001064489">
    <property type="component" value="Chromosome 4"/>
</dbReference>
<evidence type="ECO:0000256" key="1">
    <source>
        <dbReference type="ARBA" id="ARBA00001968"/>
    </source>
</evidence>
<keyword evidence="7" id="KW-0539">Nucleus</keyword>
<evidence type="ECO:0000259" key="8">
    <source>
        <dbReference type="Pfam" id="PF13359"/>
    </source>
</evidence>
<evidence type="ECO:0000256" key="6">
    <source>
        <dbReference type="ARBA" id="ARBA00022801"/>
    </source>
</evidence>
<evidence type="ECO:0000256" key="3">
    <source>
        <dbReference type="ARBA" id="ARBA00006958"/>
    </source>
</evidence>
<evidence type="ECO:0000256" key="2">
    <source>
        <dbReference type="ARBA" id="ARBA00004123"/>
    </source>
</evidence>
<evidence type="ECO:0000256" key="5">
    <source>
        <dbReference type="ARBA" id="ARBA00022723"/>
    </source>
</evidence>
<dbReference type="GO" id="GO:0016787">
    <property type="term" value="F:hydrolase activity"/>
    <property type="evidence" value="ECO:0007669"/>
    <property type="project" value="UniProtKB-KW"/>
</dbReference>
<reference evidence="9" key="1">
    <citation type="journal article" date="2022" name="Plant J.">
        <title>Strategies of tolerance reflected in two North American maple genomes.</title>
        <authorList>
            <person name="McEvoy S.L."/>
            <person name="Sezen U.U."/>
            <person name="Trouern-Trend A."/>
            <person name="McMahon S.M."/>
            <person name="Schaberg P.G."/>
            <person name="Yang J."/>
            <person name="Wegrzyn J.L."/>
            <person name="Swenson N.G."/>
        </authorList>
    </citation>
    <scope>NUCLEOTIDE SEQUENCE</scope>
    <source>
        <strain evidence="9">91603</strain>
    </source>
</reference>
<evidence type="ECO:0000313" key="10">
    <source>
        <dbReference type="Proteomes" id="UP001064489"/>
    </source>
</evidence>
<comment type="subcellular location">
    <subcellularLocation>
        <location evidence="2">Nucleus</location>
    </subcellularLocation>
</comment>
<comment type="similarity">
    <text evidence="3">Belongs to the HARBI1 family.</text>
</comment>
<keyword evidence="4" id="KW-0540">Nuclease</keyword>
<evidence type="ECO:0000256" key="7">
    <source>
        <dbReference type="ARBA" id="ARBA00023242"/>
    </source>
</evidence>
<dbReference type="GO" id="GO:0005634">
    <property type="term" value="C:nucleus"/>
    <property type="evidence" value="ECO:0007669"/>
    <property type="project" value="UniProtKB-SubCell"/>
</dbReference>
<dbReference type="InterPro" id="IPR027806">
    <property type="entry name" value="HARBI1_dom"/>
</dbReference>
<sequence>MLRSGLLTPYRGVRYHLKEYSARAPEDAQELFNHRHAALHNVIERTFGVLKKRFPTISGATEPHYPVKTVTEIVLACCILHNYLMGVDPDEKILAEVDQELLTRTLEIEKSYRERDDDDDARKGAAIRNNIAELLWKDYDANRP</sequence>
<dbReference type="InterPro" id="IPR045249">
    <property type="entry name" value="HARBI1-like"/>
</dbReference>
<evidence type="ECO:0000313" key="9">
    <source>
        <dbReference type="EMBL" id="KAI9181141.1"/>
    </source>
</evidence>
<dbReference type="AlphaFoldDB" id="A0AAD5IYX8"/>
<keyword evidence="6" id="KW-0378">Hydrolase</keyword>
<proteinExistence type="inferred from homology"/>
<reference evidence="9" key="2">
    <citation type="submission" date="2023-02" db="EMBL/GenBank/DDBJ databases">
        <authorList>
            <person name="Swenson N.G."/>
            <person name="Wegrzyn J.L."/>
            <person name="Mcevoy S.L."/>
        </authorList>
    </citation>
    <scope>NUCLEOTIDE SEQUENCE</scope>
    <source>
        <strain evidence="9">91603</strain>
        <tissue evidence="9">Leaf</tissue>
    </source>
</reference>
<keyword evidence="10" id="KW-1185">Reference proteome</keyword>
<dbReference type="EMBL" id="JAJSOW010000101">
    <property type="protein sequence ID" value="KAI9181141.1"/>
    <property type="molecule type" value="Genomic_DNA"/>
</dbReference>
<evidence type="ECO:0000256" key="4">
    <source>
        <dbReference type="ARBA" id="ARBA00022722"/>
    </source>
</evidence>
<dbReference type="PANTHER" id="PTHR22930:SF268">
    <property type="entry name" value="NUCLEASE HARBI1"/>
    <property type="match status" value="1"/>
</dbReference>
<keyword evidence="5" id="KW-0479">Metal-binding</keyword>
<accession>A0AAD5IYX8</accession>
<dbReference type="PANTHER" id="PTHR22930">
    <property type="match status" value="1"/>
</dbReference>
<comment type="caution">
    <text evidence="9">The sequence shown here is derived from an EMBL/GenBank/DDBJ whole genome shotgun (WGS) entry which is preliminary data.</text>
</comment>
<dbReference type="GO" id="GO:0004518">
    <property type="term" value="F:nuclease activity"/>
    <property type="evidence" value="ECO:0007669"/>
    <property type="project" value="UniProtKB-KW"/>
</dbReference>
<protein>
    <recommendedName>
        <fullName evidence="8">DDE Tnp4 domain-containing protein</fullName>
    </recommendedName>
</protein>
<comment type="cofactor">
    <cofactor evidence="1">
        <name>a divalent metal cation</name>
        <dbReference type="ChEBI" id="CHEBI:60240"/>
    </cofactor>
</comment>
<organism evidence="9 10">
    <name type="scientific">Acer negundo</name>
    <name type="common">Box elder</name>
    <dbReference type="NCBI Taxonomy" id="4023"/>
    <lineage>
        <taxon>Eukaryota</taxon>
        <taxon>Viridiplantae</taxon>
        <taxon>Streptophyta</taxon>
        <taxon>Embryophyta</taxon>
        <taxon>Tracheophyta</taxon>
        <taxon>Spermatophyta</taxon>
        <taxon>Magnoliopsida</taxon>
        <taxon>eudicotyledons</taxon>
        <taxon>Gunneridae</taxon>
        <taxon>Pentapetalae</taxon>
        <taxon>rosids</taxon>
        <taxon>malvids</taxon>
        <taxon>Sapindales</taxon>
        <taxon>Sapindaceae</taxon>
        <taxon>Hippocastanoideae</taxon>
        <taxon>Acereae</taxon>
        <taxon>Acer</taxon>
    </lineage>
</organism>
<gene>
    <name evidence="9" type="ORF">LWI28_011878</name>
</gene>